<gene>
    <name evidence="1" type="ORF">PSON_ATCC_30995.1.T1720115</name>
</gene>
<proteinExistence type="predicted"/>
<evidence type="ECO:0008006" key="3">
    <source>
        <dbReference type="Google" id="ProtNLM"/>
    </source>
</evidence>
<sequence length="74" mass="8698">MDGYGIMSWLDGNKYEGEYQNDQKHGFKTFQCGVGGKYYELWLNEKQDEEGQQTTITGQQRKEILEEGNRAKWL</sequence>
<accession>A0A8S1RJ12</accession>
<protein>
    <recommendedName>
        <fullName evidence="3">MORN repeat protein</fullName>
    </recommendedName>
</protein>
<dbReference type="EMBL" id="CAJJDN010000172">
    <property type="protein sequence ID" value="CAD8127064.1"/>
    <property type="molecule type" value="Genomic_DNA"/>
</dbReference>
<reference evidence="1" key="1">
    <citation type="submission" date="2021-01" db="EMBL/GenBank/DDBJ databases">
        <authorList>
            <consortium name="Genoscope - CEA"/>
            <person name="William W."/>
        </authorList>
    </citation>
    <scope>NUCLEOTIDE SEQUENCE</scope>
</reference>
<dbReference type="Proteomes" id="UP000692954">
    <property type="component" value="Unassembled WGS sequence"/>
</dbReference>
<keyword evidence="2" id="KW-1185">Reference proteome</keyword>
<evidence type="ECO:0000313" key="2">
    <source>
        <dbReference type="Proteomes" id="UP000692954"/>
    </source>
</evidence>
<name>A0A8S1RJ12_9CILI</name>
<evidence type="ECO:0000313" key="1">
    <source>
        <dbReference type="EMBL" id="CAD8127064.1"/>
    </source>
</evidence>
<dbReference type="AlphaFoldDB" id="A0A8S1RJ12"/>
<organism evidence="1 2">
    <name type="scientific">Paramecium sonneborni</name>
    <dbReference type="NCBI Taxonomy" id="65129"/>
    <lineage>
        <taxon>Eukaryota</taxon>
        <taxon>Sar</taxon>
        <taxon>Alveolata</taxon>
        <taxon>Ciliophora</taxon>
        <taxon>Intramacronucleata</taxon>
        <taxon>Oligohymenophorea</taxon>
        <taxon>Peniculida</taxon>
        <taxon>Parameciidae</taxon>
        <taxon>Paramecium</taxon>
    </lineage>
</organism>
<dbReference type="OrthoDB" id="282259at2759"/>
<comment type="caution">
    <text evidence="1">The sequence shown here is derived from an EMBL/GenBank/DDBJ whole genome shotgun (WGS) entry which is preliminary data.</text>
</comment>